<dbReference type="InterPro" id="IPR036188">
    <property type="entry name" value="FAD/NAD-bd_sf"/>
</dbReference>
<dbReference type="InterPro" id="IPR006076">
    <property type="entry name" value="FAD-dep_OxRdtase"/>
</dbReference>
<dbReference type="Gene3D" id="3.50.50.60">
    <property type="entry name" value="FAD/NAD(P)-binding domain"/>
    <property type="match status" value="1"/>
</dbReference>
<proteinExistence type="inferred from homology"/>
<organism evidence="7 8">
    <name type="scientific">Helianthus annuus</name>
    <name type="common">Common sunflower</name>
    <dbReference type="NCBI Taxonomy" id="4232"/>
    <lineage>
        <taxon>Eukaryota</taxon>
        <taxon>Viridiplantae</taxon>
        <taxon>Streptophyta</taxon>
        <taxon>Embryophyta</taxon>
        <taxon>Tracheophyta</taxon>
        <taxon>Spermatophyta</taxon>
        <taxon>Magnoliopsida</taxon>
        <taxon>eudicotyledons</taxon>
        <taxon>Gunneridae</taxon>
        <taxon>Pentapetalae</taxon>
        <taxon>asterids</taxon>
        <taxon>campanulids</taxon>
        <taxon>Asterales</taxon>
        <taxon>Asteraceae</taxon>
        <taxon>Asteroideae</taxon>
        <taxon>Heliantheae alliance</taxon>
        <taxon>Heliantheae</taxon>
        <taxon>Helianthus</taxon>
    </lineage>
</organism>
<keyword evidence="3" id="KW-0285">Flavoprotein</keyword>
<dbReference type="PANTHER" id="PTHR10961">
    <property type="entry name" value="PEROXISOMAL SARCOSINE OXIDASE"/>
    <property type="match status" value="1"/>
</dbReference>
<dbReference type="GO" id="GO:0008115">
    <property type="term" value="F:sarcosine oxidase activity"/>
    <property type="evidence" value="ECO:0000318"/>
    <property type="project" value="GO_Central"/>
</dbReference>
<feature type="domain" description="FAD dependent oxidoreductase" evidence="6">
    <location>
        <begin position="101"/>
        <end position="149"/>
    </location>
</feature>
<evidence type="ECO:0000313" key="7">
    <source>
        <dbReference type="EMBL" id="OTG10022.1"/>
    </source>
</evidence>
<evidence type="ECO:0000313" key="8">
    <source>
        <dbReference type="Proteomes" id="UP000215914"/>
    </source>
</evidence>
<dbReference type="InParanoid" id="A0A251THB6"/>
<evidence type="ECO:0000259" key="6">
    <source>
        <dbReference type="Pfam" id="PF01266"/>
    </source>
</evidence>
<evidence type="ECO:0000256" key="5">
    <source>
        <dbReference type="ARBA" id="ARBA00023002"/>
    </source>
</evidence>
<evidence type="ECO:0000256" key="1">
    <source>
        <dbReference type="ARBA" id="ARBA00001974"/>
    </source>
</evidence>
<accession>A0A251THB6</accession>
<dbReference type="AlphaFoldDB" id="A0A251THB6"/>
<dbReference type="Pfam" id="PF01266">
    <property type="entry name" value="DAO"/>
    <property type="match status" value="1"/>
</dbReference>
<evidence type="ECO:0000256" key="2">
    <source>
        <dbReference type="ARBA" id="ARBA00010989"/>
    </source>
</evidence>
<dbReference type="SUPFAM" id="SSF54373">
    <property type="entry name" value="FAD-linked reductases, C-terminal domain"/>
    <property type="match status" value="1"/>
</dbReference>
<dbReference type="EMBL" id="CM007899">
    <property type="protein sequence ID" value="OTG10022.1"/>
    <property type="molecule type" value="Genomic_DNA"/>
</dbReference>
<gene>
    <name evidence="7" type="ORF">HannXRQ_Chr10g0282961</name>
</gene>
<name>A0A251THB6_HELAN</name>
<keyword evidence="4" id="KW-0274">FAD</keyword>
<reference evidence="8" key="1">
    <citation type="journal article" date="2017" name="Nature">
        <title>The sunflower genome provides insights into oil metabolism, flowering and Asterid evolution.</title>
        <authorList>
            <person name="Badouin H."/>
            <person name="Gouzy J."/>
            <person name="Grassa C.J."/>
            <person name="Murat F."/>
            <person name="Staton S.E."/>
            <person name="Cottret L."/>
            <person name="Lelandais-Briere C."/>
            <person name="Owens G.L."/>
            <person name="Carrere S."/>
            <person name="Mayjonade B."/>
            <person name="Legrand L."/>
            <person name="Gill N."/>
            <person name="Kane N.C."/>
            <person name="Bowers J.E."/>
            <person name="Hubner S."/>
            <person name="Bellec A."/>
            <person name="Berard A."/>
            <person name="Berges H."/>
            <person name="Blanchet N."/>
            <person name="Boniface M.C."/>
            <person name="Brunel D."/>
            <person name="Catrice O."/>
            <person name="Chaidir N."/>
            <person name="Claudel C."/>
            <person name="Donnadieu C."/>
            <person name="Faraut T."/>
            <person name="Fievet G."/>
            <person name="Helmstetter N."/>
            <person name="King M."/>
            <person name="Knapp S.J."/>
            <person name="Lai Z."/>
            <person name="Le Paslier M.C."/>
            <person name="Lippi Y."/>
            <person name="Lorenzon L."/>
            <person name="Mandel J.R."/>
            <person name="Marage G."/>
            <person name="Marchand G."/>
            <person name="Marquand E."/>
            <person name="Bret-Mestries E."/>
            <person name="Morien E."/>
            <person name="Nambeesan S."/>
            <person name="Nguyen T."/>
            <person name="Pegot-Espagnet P."/>
            <person name="Pouilly N."/>
            <person name="Raftis F."/>
            <person name="Sallet E."/>
            <person name="Schiex T."/>
            <person name="Thomas J."/>
            <person name="Vandecasteele C."/>
            <person name="Vares D."/>
            <person name="Vear F."/>
            <person name="Vautrin S."/>
            <person name="Crespi M."/>
            <person name="Mangin B."/>
            <person name="Burke J.M."/>
            <person name="Salse J."/>
            <person name="Munos S."/>
            <person name="Vincourt P."/>
            <person name="Rieseberg L.H."/>
            <person name="Langlade N.B."/>
        </authorList>
    </citation>
    <scope>NUCLEOTIDE SEQUENCE [LARGE SCALE GENOMIC DNA]</scope>
    <source>
        <strain evidence="8">cv. SF193</strain>
    </source>
</reference>
<dbReference type="InterPro" id="IPR045170">
    <property type="entry name" value="MTOX"/>
</dbReference>
<dbReference type="Proteomes" id="UP000215914">
    <property type="component" value="Chromosome 10"/>
</dbReference>
<comment type="similarity">
    <text evidence="2">Belongs to the MSOX/MTOX family.</text>
</comment>
<evidence type="ECO:0000256" key="3">
    <source>
        <dbReference type="ARBA" id="ARBA00022630"/>
    </source>
</evidence>
<keyword evidence="8" id="KW-1185">Reference proteome</keyword>
<comment type="cofactor">
    <cofactor evidence="1">
        <name>FAD</name>
        <dbReference type="ChEBI" id="CHEBI:57692"/>
    </cofactor>
</comment>
<protein>
    <submittedName>
        <fullName evidence="7">Putative FAD/NAD(P)-binding domain-containing protein</fullName>
    </submittedName>
</protein>
<dbReference type="PANTHER" id="PTHR10961:SF7">
    <property type="entry name" value="FAD DEPENDENT OXIDOREDUCTASE DOMAIN-CONTAINING PROTEIN"/>
    <property type="match status" value="1"/>
</dbReference>
<evidence type="ECO:0000256" key="4">
    <source>
        <dbReference type="ARBA" id="ARBA00022827"/>
    </source>
</evidence>
<sequence length="183" mass="19972">MIKVGGRTPGEKKFSAKFRRKSRPHPLKFLVRTPWNFLSARLGIFCPHPLGFPSFASCGEPYIYGTPALEFPDLIKIMVHGGAECDPDKRTWGAAEGTPKSCLYSMTPDKDYIIDFLGGEFTEDVVVAGGFSGHGFKMAPVVGRMLVDLAIGGAAAAVQRDEEFKHFKVGRFEGNPGGNVKTF</sequence>
<dbReference type="GO" id="GO:0050660">
    <property type="term" value="F:flavin adenine dinucleotide binding"/>
    <property type="evidence" value="ECO:0007669"/>
    <property type="project" value="InterPro"/>
</dbReference>
<dbReference type="STRING" id="4232.A0A251THB6"/>
<keyword evidence="5" id="KW-0560">Oxidoreductase</keyword>